<organism evidence="1 2">
    <name type="scientific">Candidatus Similichlamydia laticola</name>
    <dbReference type="NCBI Taxonomy" id="2170265"/>
    <lineage>
        <taxon>Bacteria</taxon>
        <taxon>Pseudomonadati</taxon>
        <taxon>Chlamydiota</taxon>
        <taxon>Chlamydiia</taxon>
        <taxon>Parachlamydiales</taxon>
        <taxon>Candidatus Parilichlamydiaceae</taxon>
        <taxon>Candidatus Similichlamydia</taxon>
    </lineage>
</organism>
<keyword evidence="2" id="KW-1185">Reference proteome</keyword>
<proteinExistence type="predicted"/>
<dbReference type="AlphaFoldDB" id="A0A369KI44"/>
<sequence>MQKRKKFPLPGQEDEAVLTVKSSQRYLKFDLSSEILYGALQGGLGRRKRVDFQVSSLIPR</sequence>
<reference evidence="1 2" key="1">
    <citation type="submission" date="2018-07" db="EMBL/GenBank/DDBJ databases">
        <title>Comparative genomics of the Candidatus Parilichlamydiaceae reveals evidence of convergent evolution and genome reduction in the phylum Chlamydiae.</title>
        <authorList>
            <person name="Taylor-Brown A."/>
            <person name="Polkinghorne A."/>
        </authorList>
    </citation>
    <scope>NUCLEOTIDE SEQUENCE [LARGE SCALE GENOMIC DNA]</scope>
    <source>
        <strain evidence="1 2">Hat2</strain>
    </source>
</reference>
<dbReference type="Proteomes" id="UP000253816">
    <property type="component" value="Unassembled WGS sequence"/>
</dbReference>
<evidence type="ECO:0000313" key="1">
    <source>
        <dbReference type="EMBL" id="RDB31463.1"/>
    </source>
</evidence>
<name>A0A369KI44_9BACT</name>
<comment type="caution">
    <text evidence="1">The sequence shown here is derived from an EMBL/GenBank/DDBJ whole genome shotgun (WGS) entry which is preliminary data.</text>
</comment>
<protein>
    <submittedName>
        <fullName evidence="1">Uncharacterized protein</fullName>
    </submittedName>
</protein>
<accession>A0A369KI44</accession>
<dbReference type="EMBL" id="QQBG01000016">
    <property type="protein sequence ID" value="RDB31463.1"/>
    <property type="molecule type" value="Genomic_DNA"/>
</dbReference>
<evidence type="ECO:0000313" key="2">
    <source>
        <dbReference type="Proteomes" id="UP000253816"/>
    </source>
</evidence>
<gene>
    <name evidence="1" type="ORF">HAT2_00432</name>
</gene>